<organism evidence="1 2">
    <name type="scientific">Lentibacillus populi</name>
    <dbReference type="NCBI Taxonomy" id="1827502"/>
    <lineage>
        <taxon>Bacteria</taxon>
        <taxon>Bacillati</taxon>
        <taxon>Bacillota</taxon>
        <taxon>Bacilli</taxon>
        <taxon>Bacillales</taxon>
        <taxon>Bacillaceae</taxon>
        <taxon>Lentibacillus</taxon>
    </lineage>
</organism>
<evidence type="ECO:0000313" key="2">
    <source>
        <dbReference type="Proteomes" id="UP000621492"/>
    </source>
</evidence>
<comment type="caution">
    <text evidence="1">The sequence shown here is derived from an EMBL/GenBank/DDBJ whole genome shotgun (WGS) entry which is preliminary data.</text>
</comment>
<sequence length="84" mass="9895">MLITMICLLMFEKVYSSSLIIEGRRIDFFNGKRRNAEDRYEMAEPRHENAGFWNKSAEVLEENAEKRHKSAEVHISFIKLGNFT</sequence>
<gene>
    <name evidence="1" type="ORF">GCM10011409_29760</name>
</gene>
<accession>A0A9W5TZ83</accession>
<dbReference type="EMBL" id="BMJD01000026">
    <property type="protein sequence ID" value="GGB50199.1"/>
    <property type="molecule type" value="Genomic_DNA"/>
</dbReference>
<reference evidence="1" key="1">
    <citation type="journal article" date="2014" name="Int. J. Syst. Evol. Microbiol.">
        <title>Complete genome sequence of Corynebacterium casei LMG S-19264T (=DSM 44701T), isolated from a smear-ripened cheese.</title>
        <authorList>
            <consortium name="US DOE Joint Genome Institute (JGI-PGF)"/>
            <person name="Walter F."/>
            <person name="Albersmeier A."/>
            <person name="Kalinowski J."/>
            <person name="Ruckert C."/>
        </authorList>
    </citation>
    <scope>NUCLEOTIDE SEQUENCE</scope>
    <source>
        <strain evidence="1">CGMCC 1.15454</strain>
    </source>
</reference>
<reference evidence="1" key="2">
    <citation type="submission" date="2020-09" db="EMBL/GenBank/DDBJ databases">
        <authorList>
            <person name="Sun Q."/>
            <person name="Zhou Y."/>
        </authorList>
    </citation>
    <scope>NUCLEOTIDE SEQUENCE</scope>
    <source>
        <strain evidence="1">CGMCC 1.15454</strain>
    </source>
</reference>
<protein>
    <submittedName>
        <fullName evidence="1">Uncharacterized protein</fullName>
    </submittedName>
</protein>
<name>A0A9W5TZ83_9BACI</name>
<evidence type="ECO:0000313" key="1">
    <source>
        <dbReference type="EMBL" id="GGB50199.1"/>
    </source>
</evidence>
<dbReference type="AlphaFoldDB" id="A0A9W5TZ83"/>
<proteinExistence type="predicted"/>
<keyword evidence="2" id="KW-1185">Reference proteome</keyword>
<dbReference type="Proteomes" id="UP000621492">
    <property type="component" value="Unassembled WGS sequence"/>
</dbReference>
<dbReference type="RefSeq" id="WP_088053257.1">
    <property type="nucleotide sequence ID" value="NZ_BMJD01000026.1"/>
</dbReference>